<dbReference type="PANTHER" id="PTHR44520">
    <property type="entry name" value="RESPONSE REGULATOR RCP1-RELATED"/>
    <property type="match status" value="1"/>
</dbReference>
<dbReference type="EMBL" id="QNUL01000004">
    <property type="protein sequence ID" value="REA62798.1"/>
    <property type="molecule type" value="Genomic_DNA"/>
</dbReference>
<name>A0A3D8YEV6_9BACT</name>
<dbReference type="AlphaFoldDB" id="A0A3D8YEV6"/>
<protein>
    <submittedName>
        <fullName evidence="3">Response regulator</fullName>
    </submittedName>
</protein>
<dbReference type="InterPro" id="IPR001789">
    <property type="entry name" value="Sig_transdc_resp-reg_receiver"/>
</dbReference>
<comment type="caution">
    <text evidence="3">The sequence shown here is derived from an EMBL/GenBank/DDBJ whole genome shotgun (WGS) entry which is preliminary data.</text>
</comment>
<dbReference type="RefSeq" id="WP_115830095.1">
    <property type="nucleotide sequence ID" value="NZ_QNUL01000004.1"/>
</dbReference>
<reference evidence="3 4" key="1">
    <citation type="submission" date="2018-07" db="EMBL/GenBank/DDBJ databases">
        <title>Dyadobacter roseus sp. nov., isolated from rose rhizosphere soil.</title>
        <authorList>
            <person name="Chen L."/>
        </authorList>
    </citation>
    <scope>NUCLEOTIDE SEQUENCE [LARGE SCALE GENOMIC DNA]</scope>
    <source>
        <strain evidence="3 4">RS19</strain>
    </source>
</reference>
<dbReference type="InterPro" id="IPR011006">
    <property type="entry name" value="CheY-like_superfamily"/>
</dbReference>
<dbReference type="Gene3D" id="3.40.50.2300">
    <property type="match status" value="1"/>
</dbReference>
<dbReference type="InterPro" id="IPR052893">
    <property type="entry name" value="TCS_response_regulator"/>
</dbReference>
<feature type="modified residue" description="4-aspartylphosphate" evidence="1">
    <location>
        <position position="70"/>
    </location>
</feature>
<evidence type="ECO:0000313" key="4">
    <source>
        <dbReference type="Proteomes" id="UP000256373"/>
    </source>
</evidence>
<gene>
    <name evidence="3" type="ORF">DSL64_07705</name>
</gene>
<dbReference type="GO" id="GO:0000160">
    <property type="term" value="P:phosphorelay signal transduction system"/>
    <property type="evidence" value="ECO:0007669"/>
    <property type="project" value="InterPro"/>
</dbReference>
<dbReference type="Proteomes" id="UP000256373">
    <property type="component" value="Unassembled WGS sequence"/>
</dbReference>
<dbReference type="SMART" id="SM00448">
    <property type="entry name" value="REC"/>
    <property type="match status" value="1"/>
</dbReference>
<evidence type="ECO:0000256" key="1">
    <source>
        <dbReference type="PROSITE-ProRule" id="PRU00169"/>
    </source>
</evidence>
<dbReference type="Pfam" id="PF00072">
    <property type="entry name" value="Response_reg"/>
    <property type="match status" value="1"/>
</dbReference>
<dbReference type="SUPFAM" id="SSF52172">
    <property type="entry name" value="CheY-like"/>
    <property type="match status" value="1"/>
</dbReference>
<proteinExistence type="predicted"/>
<keyword evidence="4" id="KW-1185">Reference proteome</keyword>
<sequence>MKKFKDLECILLVDDNELTNFVHTKIIQKSEIDTTVKDVTSVEDALNFLTQKGEFEDTAESPRPGIIFLDINMPGLTGWDFMERYKNIDSRLRAKVIVVMLTTSLNPDDRDRALLDGQIVDFLPKPLRTHMLDELVEKYFEPH</sequence>
<dbReference type="PANTHER" id="PTHR44520:SF2">
    <property type="entry name" value="RESPONSE REGULATOR RCP1"/>
    <property type="match status" value="1"/>
</dbReference>
<dbReference type="OrthoDB" id="1524091at2"/>
<dbReference type="PROSITE" id="PS50110">
    <property type="entry name" value="RESPONSE_REGULATORY"/>
    <property type="match status" value="1"/>
</dbReference>
<accession>A0A3D8YEV6</accession>
<organism evidence="3 4">
    <name type="scientific">Dyadobacter luteus</name>
    <dbReference type="NCBI Taxonomy" id="2259619"/>
    <lineage>
        <taxon>Bacteria</taxon>
        <taxon>Pseudomonadati</taxon>
        <taxon>Bacteroidota</taxon>
        <taxon>Cytophagia</taxon>
        <taxon>Cytophagales</taxon>
        <taxon>Spirosomataceae</taxon>
        <taxon>Dyadobacter</taxon>
    </lineage>
</organism>
<feature type="domain" description="Response regulatory" evidence="2">
    <location>
        <begin position="9"/>
        <end position="140"/>
    </location>
</feature>
<evidence type="ECO:0000259" key="2">
    <source>
        <dbReference type="PROSITE" id="PS50110"/>
    </source>
</evidence>
<keyword evidence="1" id="KW-0597">Phosphoprotein</keyword>
<evidence type="ECO:0000313" key="3">
    <source>
        <dbReference type="EMBL" id="REA62798.1"/>
    </source>
</evidence>